<accession>A0A6A6VMY9</accession>
<evidence type="ECO:0000256" key="9">
    <source>
        <dbReference type="ARBA" id="ARBA00048233"/>
    </source>
</evidence>
<dbReference type="InterPro" id="IPR041640">
    <property type="entry name" value="Tyrosinase_C"/>
</dbReference>
<dbReference type="PANTHER" id="PTHR11474:SF76">
    <property type="entry name" value="SHKT DOMAIN-CONTAINING PROTEIN"/>
    <property type="match status" value="1"/>
</dbReference>
<feature type="chain" id="PRO_5025352788" description="tyrosinase" evidence="11">
    <location>
        <begin position="20"/>
        <end position="599"/>
    </location>
</feature>
<dbReference type="AlphaFoldDB" id="A0A6A6VMY9"/>
<comment type="cofactor">
    <cofactor evidence="1">
        <name>Cu(2+)</name>
        <dbReference type="ChEBI" id="CHEBI:29036"/>
    </cofactor>
</comment>
<name>A0A6A6VMY9_9PLEO</name>
<dbReference type="EMBL" id="MU006562">
    <property type="protein sequence ID" value="KAF2751094.1"/>
    <property type="molecule type" value="Genomic_DNA"/>
</dbReference>
<evidence type="ECO:0000259" key="12">
    <source>
        <dbReference type="PROSITE" id="PS00498"/>
    </source>
</evidence>
<evidence type="ECO:0000256" key="7">
    <source>
        <dbReference type="ARBA" id="ARBA00023033"/>
    </source>
</evidence>
<dbReference type="PANTHER" id="PTHR11474">
    <property type="entry name" value="TYROSINASE FAMILY MEMBER"/>
    <property type="match status" value="1"/>
</dbReference>
<dbReference type="OrthoDB" id="6132182at2759"/>
<feature type="signal peptide" evidence="11">
    <location>
        <begin position="1"/>
        <end position="19"/>
    </location>
</feature>
<sequence length="599" mass="66619">MLKGTFVAAASLLACITDGSPVKPLDAQLIQRQSSGPGSYFAITGATGGVHPRLELRDLETKGEMWNLFLLAMRDFQAMDQNDIASWYSIAGLWPQNAFLRQYADASRRSWDGVEGTTEGKDTSEMGYCPHANLLFGTWHRPYLALFEQQLQTLAKRIADQFPTPTRTTYQDAATKLRLPYWDWAKDIPTNVPAVPTSMSNDQVQVTFPNGTKGQIRNPLFEYRFHPKPAEINGTGCARVPTPNGPVGGDPGVCELSYTVRNAFDVSDHAGLNMDLHGILKRQRSTLYNILSQFQHFDYFSNDGGGCLRNSRVVGNLEALHNPIHTNNWPGHMSPASVSAFDPMFWLHHANVDRQLAIYQAIYPDTYVEPCASQSSTFTIEEGEMLDAESPLTPFHSSAQGTFWTSAAVRDIETFSYTYPELVDNTSNTTLVANVRSQYGPKTSSSTKAKREQMQQIFLLDISFPINGYTDGHGSSLPYNVAVFVDDVPADPKKWFAAEGFVGVVSALGGIHMVGEQMTRMTMELSDVLAANKVSVDEAEGWLMERVRWRLGLGDTEIRREEVKGVKVELVSTEVKVSGREDVFDEWVGEYTRYGLVDV</sequence>
<dbReference type="EC" id="1.14.18.1" evidence="3"/>
<evidence type="ECO:0000256" key="3">
    <source>
        <dbReference type="ARBA" id="ARBA00011906"/>
    </source>
</evidence>
<dbReference type="Gene3D" id="1.10.1280.10">
    <property type="entry name" value="Di-copper center containing domain from catechol oxidase"/>
    <property type="match status" value="1"/>
</dbReference>
<comment type="catalytic activity">
    <reaction evidence="10">
        <text>L-tyrosine + O2 = L-dopaquinone + H2O</text>
        <dbReference type="Rhea" id="RHEA:18117"/>
        <dbReference type="ChEBI" id="CHEBI:15377"/>
        <dbReference type="ChEBI" id="CHEBI:15379"/>
        <dbReference type="ChEBI" id="CHEBI:57924"/>
        <dbReference type="ChEBI" id="CHEBI:58315"/>
        <dbReference type="EC" id="1.14.18.1"/>
    </reaction>
</comment>
<evidence type="ECO:0000256" key="1">
    <source>
        <dbReference type="ARBA" id="ARBA00001973"/>
    </source>
</evidence>
<dbReference type="Proteomes" id="UP000799440">
    <property type="component" value="Unassembled WGS sequence"/>
</dbReference>
<keyword evidence="14" id="KW-1185">Reference proteome</keyword>
<organism evidence="13 14">
    <name type="scientific">Sporormia fimetaria CBS 119925</name>
    <dbReference type="NCBI Taxonomy" id="1340428"/>
    <lineage>
        <taxon>Eukaryota</taxon>
        <taxon>Fungi</taxon>
        <taxon>Dikarya</taxon>
        <taxon>Ascomycota</taxon>
        <taxon>Pezizomycotina</taxon>
        <taxon>Dothideomycetes</taxon>
        <taxon>Pleosporomycetidae</taxon>
        <taxon>Pleosporales</taxon>
        <taxon>Sporormiaceae</taxon>
        <taxon>Sporormia</taxon>
    </lineage>
</organism>
<reference evidence="13" key="1">
    <citation type="journal article" date="2020" name="Stud. Mycol.">
        <title>101 Dothideomycetes genomes: a test case for predicting lifestyles and emergence of pathogens.</title>
        <authorList>
            <person name="Haridas S."/>
            <person name="Albert R."/>
            <person name="Binder M."/>
            <person name="Bloem J."/>
            <person name="Labutti K."/>
            <person name="Salamov A."/>
            <person name="Andreopoulos B."/>
            <person name="Baker S."/>
            <person name="Barry K."/>
            <person name="Bills G."/>
            <person name="Bluhm B."/>
            <person name="Cannon C."/>
            <person name="Castanera R."/>
            <person name="Culley D."/>
            <person name="Daum C."/>
            <person name="Ezra D."/>
            <person name="Gonzalez J."/>
            <person name="Henrissat B."/>
            <person name="Kuo A."/>
            <person name="Liang C."/>
            <person name="Lipzen A."/>
            <person name="Lutzoni F."/>
            <person name="Magnuson J."/>
            <person name="Mondo S."/>
            <person name="Nolan M."/>
            <person name="Ohm R."/>
            <person name="Pangilinan J."/>
            <person name="Park H.-J."/>
            <person name="Ramirez L."/>
            <person name="Alfaro M."/>
            <person name="Sun H."/>
            <person name="Tritt A."/>
            <person name="Yoshinaga Y."/>
            <person name="Zwiers L.-H."/>
            <person name="Turgeon B."/>
            <person name="Goodwin S."/>
            <person name="Spatafora J."/>
            <person name="Crous P."/>
            <person name="Grigoriev I."/>
        </authorList>
    </citation>
    <scope>NUCLEOTIDE SEQUENCE</scope>
    <source>
        <strain evidence="13">CBS 119925</strain>
    </source>
</reference>
<keyword evidence="6" id="KW-0186">Copper</keyword>
<evidence type="ECO:0000256" key="6">
    <source>
        <dbReference type="ARBA" id="ARBA00023008"/>
    </source>
</evidence>
<evidence type="ECO:0000256" key="4">
    <source>
        <dbReference type="ARBA" id="ARBA00022723"/>
    </source>
</evidence>
<keyword evidence="4" id="KW-0479">Metal-binding</keyword>
<keyword evidence="7" id="KW-0503">Monooxygenase</keyword>
<keyword evidence="5" id="KW-0560">Oxidoreductase</keyword>
<dbReference type="PROSITE" id="PS51257">
    <property type="entry name" value="PROKAR_LIPOPROTEIN"/>
    <property type="match status" value="1"/>
</dbReference>
<evidence type="ECO:0000256" key="10">
    <source>
        <dbReference type="ARBA" id="ARBA00048881"/>
    </source>
</evidence>
<feature type="domain" description="Tyrosinase copper-binding" evidence="12">
    <location>
        <begin position="342"/>
        <end position="353"/>
    </location>
</feature>
<dbReference type="InterPro" id="IPR050316">
    <property type="entry name" value="Tyrosinase/Hemocyanin"/>
</dbReference>
<evidence type="ECO:0000313" key="13">
    <source>
        <dbReference type="EMBL" id="KAF2751094.1"/>
    </source>
</evidence>
<evidence type="ECO:0000256" key="11">
    <source>
        <dbReference type="SAM" id="SignalP"/>
    </source>
</evidence>
<dbReference type="GO" id="GO:0042438">
    <property type="term" value="P:melanin biosynthetic process"/>
    <property type="evidence" value="ECO:0007669"/>
    <property type="project" value="UniProtKB-KW"/>
</dbReference>
<dbReference type="GO" id="GO:0046872">
    <property type="term" value="F:metal ion binding"/>
    <property type="evidence" value="ECO:0007669"/>
    <property type="project" value="UniProtKB-KW"/>
</dbReference>
<dbReference type="PRINTS" id="PR00092">
    <property type="entry name" value="TYROSINASE"/>
</dbReference>
<evidence type="ECO:0000256" key="5">
    <source>
        <dbReference type="ARBA" id="ARBA00023002"/>
    </source>
</evidence>
<dbReference type="Pfam" id="PF18132">
    <property type="entry name" value="Tyrosinase_C"/>
    <property type="match status" value="1"/>
</dbReference>
<dbReference type="GO" id="GO:0004503">
    <property type="term" value="F:tyrosinase activity"/>
    <property type="evidence" value="ECO:0007669"/>
    <property type="project" value="UniProtKB-EC"/>
</dbReference>
<comment type="catalytic activity">
    <reaction evidence="9">
        <text>2 L-dopa + O2 = 2 L-dopaquinone + 2 H2O</text>
        <dbReference type="Rhea" id="RHEA:34287"/>
        <dbReference type="ChEBI" id="CHEBI:15377"/>
        <dbReference type="ChEBI" id="CHEBI:15379"/>
        <dbReference type="ChEBI" id="CHEBI:57504"/>
        <dbReference type="ChEBI" id="CHEBI:57924"/>
        <dbReference type="EC" id="1.14.18.1"/>
    </reaction>
</comment>
<dbReference type="SUPFAM" id="SSF48056">
    <property type="entry name" value="Di-copper centre-containing domain"/>
    <property type="match status" value="1"/>
</dbReference>
<dbReference type="InterPro" id="IPR002227">
    <property type="entry name" value="Tyrosinase_Cu-bd"/>
</dbReference>
<gene>
    <name evidence="13" type="ORF">M011DRAFT_473612</name>
</gene>
<evidence type="ECO:0000256" key="8">
    <source>
        <dbReference type="ARBA" id="ARBA00023101"/>
    </source>
</evidence>
<protein>
    <recommendedName>
        <fullName evidence="3">tyrosinase</fullName>
        <ecNumber evidence="3">1.14.18.1</ecNumber>
    </recommendedName>
</protein>
<proteinExistence type="inferred from homology"/>
<keyword evidence="11" id="KW-0732">Signal</keyword>
<comment type="similarity">
    <text evidence="2">Belongs to the tyrosinase family.</text>
</comment>
<evidence type="ECO:0000313" key="14">
    <source>
        <dbReference type="Proteomes" id="UP000799440"/>
    </source>
</evidence>
<keyword evidence="8" id="KW-0470">Melanin biosynthesis</keyword>
<dbReference type="InterPro" id="IPR008922">
    <property type="entry name" value="Di-copper_centre_dom_sf"/>
</dbReference>
<dbReference type="Pfam" id="PF00264">
    <property type="entry name" value="Tyrosinase"/>
    <property type="match status" value="1"/>
</dbReference>
<evidence type="ECO:0000256" key="2">
    <source>
        <dbReference type="ARBA" id="ARBA00009928"/>
    </source>
</evidence>
<dbReference type="PROSITE" id="PS00498">
    <property type="entry name" value="TYROSINASE_2"/>
    <property type="match status" value="1"/>
</dbReference>